<sequence>MPPPMTTTTIFFLPPIQSSSRGLRPRNLRLIAPQSRTQEAEAFGFNRHWQGLNPSSKWRMANTSANYNCTNQKDVTILFVDAIVVEAFNSKTLFLIGCYTIVDIEINIIKLRGLS</sequence>
<protein>
    <submittedName>
        <fullName evidence="2">Uncharacterized protein LOC111445765</fullName>
    </submittedName>
</protein>
<keyword evidence="1" id="KW-1185">Reference proteome</keyword>
<accession>A0A6J1FIF4</accession>
<dbReference type="AlphaFoldDB" id="A0A6J1FIF4"/>
<proteinExistence type="predicted"/>
<dbReference type="Proteomes" id="UP000504609">
    <property type="component" value="Unplaced"/>
</dbReference>
<organism evidence="1 2">
    <name type="scientific">Cucurbita moschata</name>
    <name type="common">Winter crookneck squash</name>
    <name type="synonym">Cucurbita pepo var. moschata</name>
    <dbReference type="NCBI Taxonomy" id="3662"/>
    <lineage>
        <taxon>Eukaryota</taxon>
        <taxon>Viridiplantae</taxon>
        <taxon>Streptophyta</taxon>
        <taxon>Embryophyta</taxon>
        <taxon>Tracheophyta</taxon>
        <taxon>Spermatophyta</taxon>
        <taxon>Magnoliopsida</taxon>
        <taxon>eudicotyledons</taxon>
        <taxon>Gunneridae</taxon>
        <taxon>Pentapetalae</taxon>
        <taxon>rosids</taxon>
        <taxon>fabids</taxon>
        <taxon>Cucurbitales</taxon>
        <taxon>Cucurbitaceae</taxon>
        <taxon>Cucurbiteae</taxon>
        <taxon>Cucurbita</taxon>
    </lineage>
</organism>
<evidence type="ECO:0000313" key="2">
    <source>
        <dbReference type="RefSeq" id="XP_022940002.1"/>
    </source>
</evidence>
<gene>
    <name evidence="2" type="primary">LOC111445765</name>
</gene>
<evidence type="ECO:0000313" key="1">
    <source>
        <dbReference type="Proteomes" id="UP000504609"/>
    </source>
</evidence>
<dbReference type="RefSeq" id="XP_022940002.1">
    <property type="nucleotide sequence ID" value="XM_023084234.1"/>
</dbReference>
<name>A0A6J1FIF4_CUCMO</name>
<reference evidence="2" key="1">
    <citation type="submission" date="2025-08" db="UniProtKB">
        <authorList>
            <consortium name="RefSeq"/>
        </authorList>
    </citation>
    <scope>IDENTIFICATION</scope>
    <source>
        <tissue evidence="2">Young leaves</tissue>
    </source>
</reference>
<dbReference type="KEGG" id="cmos:111445765"/>
<dbReference type="GeneID" id="111445765"/>